<dbReference type="Proteomes" id="UP000199320">
    <property type="component" value="Unassembled WGS sequence"/>
</dbReference>
<evidence type="ECO:0000313" key="4">
    <source>
        <dbReference type="Proteomes" id="UP000324021"/>
    </source>
</evidence>
<proteinExistence type="predicted"/>
<sequence length="137" mass="15358">MVESVCVVFVTVVGPQVEVCADLHLLGEQFDDILPKECVSDSFEPFRLELRPQVVEDRVRRWRVFTGVAERRNRGPVGGCADEDLVDVLCIDSSVVGEVQGNFLVKSVDEEVKELVFVDFTVCLLLVLGHIFSKQTF</sequence>
<evidence type="ECO:0000313" key="3">
    <source>
        <dbReference type="Proteomes" id="UP000199320"/>
    </source>
</evidence>
<dbReference type="Proteomes" id="UP000324021">
    <property type="component" value="Unassembled WGS sequence"/>
</dbReference>
<evidence type="ECO:0000313" key="2">
    <source>
        <dbReference type="EMBL" id="SEU15184.1"/>
    </source>
</evidence>
<dbReference type="EMBL" id="FMZP01000095">
    <property type="protein sequence ID" value="SDE00220.1"/>
    <property type="molecule type" value="Genomic_DNA"/>
</dbReference>
<keyword evidence="3" id="KW-1185">Reference proteome</keyword>
<gene>
    <name evidence="2" type="ORF">SAMN04488694_1752</name>
    <name evidence="1" type="ORF">SAMN05192552_10955</name>
</gene>
<dbReference type="STRING" id="392421.SAMN04488694_1752"/>
<dbReference type="EMBL" id="FOIC01000075">
    <property type="protein sequence ID" value="SEU15184.1"/>
    <property type="molecule type" value="Genomic_DNA"/>
</dbReference>
<evidence type="ECO:0000313" key="1">
    <source>
        <dbReference type="EMBL" id="SDE00220.1"/>
    </source>
</evidence>
<protein>
    <submittedName>
        <fullName evidence="2">Uncharacterized protein</fullName>
    </submittedName>
</protein>
<name>A0A1I0JXT2_9EURY</name>
<organism evidence="2 3">
    <name type="scientific">Natrinema hispanicum</name>
    <dbReference type="NCBI Taxonomy" id="392421"/>
    <lineage>
        <taxon>Archaea</taxon>
        <taxon>Methanobacteriati</taxon>
        <taxon>Methanobacteriota</taxon>
        <taxon>Stenosarchaea group</taxon>
        <taxon>Halobacteria</taxon>
        <taxon>Halobacteriales</taxon>
        <taxon>Natrialbaceae</taxon>
        <taxon>Natrinema</taxon>
    </lineage>
</organism>
<accession>A0A1I0JXT2</accession>
<reference evidence="3 4" key="1">
    <citation type="submission" date="2016-10" db="EMBL/GenBank/DDBJ databases">
        <authorList>
            <person name="Varghese N."/>
            <person name="Submissions S."/>
        </authorList>
    </citation>
    <scope>NUCLEOTIDE SEQUENCE [LARGE SCALE GENOMIC DNA]</scope>
    <source>
        <strain evidence="1 4">CDM_1</strain>
        <strain evidence="3">CDM_6</strain>
    </source>
</reference>
<dbReference type="AlphaFoldDB" id="A0A1I0JXT2"/>
<reference evidence="2" key="2">
    <citation type="submission" date="2016-10" db="EMBL/GenBank/DDBJ databases">
        <authorList>
            <person name="de Groot N.N."/>
        </authorList>
    </citation>
    <scope>NUCLEOTIDE SEQUENCE [LARGE SCALE GENOMIC DNA]</scope>
    <source>
        <strain evidence="2">CDM_6</strain>
    </source>
</reference>